<sequence length="187" mass="22428">MENLSDRDLNKIILPQLSDKIEDCAEKNDFNTECSIQNDQYELIKILHEHSTLINLLQYNRLAFECCFSFRELYKNEELMKIYFKEIDSIIGIELWFENLVYNEDDDDDFGHVNDLKYLNTNDNYKRMSLTGKFFVEKFCNELLNCVEMKNLDKALKILSEHEEIINELNKYDGAFNYYFEAIYQNL</sequence>
<dbReference type="EMBL" id="CAJNOC010000911">
    <property type="protein sequence ID" value="CAF0816347.1"/>
    <property type="molecule type" value="Genomic_DNA"/>
</dbReference>
<comment type="caution">
    <text evidence="1">The sequence shown here is derived from an EMBL/GenBank/DDBJ whole genome shotgun (WGS) entry which is preliminary data.</text>
</comment>
<keyword evidence="2" id="KW-1185">Reference proteome</keyword>
<dbReference type="AlphaFoldDB" id="A0A813TZT5"/>
<protein>
    <submittedName>
        <fullName evidence="1">Uncharacterized protein</fullName>
    </submittedName>
</protein>
<accession>A0A813TZT5</accession>
<dbReference type="Proteomes" id="UP000663879">
    <property type="component" value="Unassembled WGS sequence"/>
</dbReference>
<gene>
    <name evidence="1" type="ORF">OXX778_LOCUS7231</name>
</gene>
<proteinExistence type="predicted"/>
<organism evidence="1 2">
    <name type="scientific">Brachionus calyciflorus</name>
    <dbReference type="NCBI Taxonomy" id="104777"/>
    <lineage>
        <taxon>Eukaryota</taxon>
        <taxon>Metazoa</taxon>
        <taxon>Spiralia</taxon>
        <taxon>Gnathifera</taxon>
        <taxon>Rotifera</taxon>
        <taxon>Eurotatoria</taxon>
        <taxon>Monogononta</taxon>
        <taxon>Pseudotrocha</taxon>
        <taxon>Ploima</taxon>
        <taxon>Brachionidae</taxon>
        <taxon>Brachionus</taxon>
    </lineage>
</organism>
<evidence type="ECO:0000313" key="1">
    <source>
        <dbReference type="EMBL" id="CAF0816347.1"/>
    </source>
</evidence>
<evidence type="ECO:0000313" key="2">
    <source>
        <dbReference type="Proteomes" id="UP000663879"/>
    </source>
</evidence>
<name>A0A813TZT5_9BILA</name>
<reference evidence="1" key="1">
    <citation type="submission" date="2021-02" db="EMBL/GenBank/DDBJ databases">
        <authorList>
            <person name="Nowell W R."/>
        </authorList>
    </citation>
    <scope>NUCLEOTIDE SEQUENCE</scope>
    <source>
        <strain evidence="1">Ploen Becks lab</strain>
    </source>
</reference>